<dbReference type="GO" id="GO:0042176">
    <property type="term" value="P:regulation of protein catabolic process"/>
    <property type="evidence" value="ECO:0007669"/>
    <property type="project" value="InterPro"/>
</dbReference>
<evidence type="ECO:0000256" key="2">
    <source>
        <dbReference type="ARBA" id="ARBA00022942"/>
    </source>
</evidence>
<dbReference type="Gene3D" id="1.25.40.570">
    <property type="match status" value="1"/>
</dbReference>
<dbReference type="AlphaFoldDB" id="T1J0N2"/>
<dbReference type="SMART" id="SM00088">
    <property type="entry name" value="PINT"/>
    <property type="match status" value="1"/>
</dbReference>
<dbReference type="EnsemblMetazoa" id="SMAR007086-RA">
    <property type="protein sequence ID" value="SMAR007086-PA"/>
    <property type="gene ID" value="SMAR007086"/>
</dbReference>
<dbReference type="PANTHER" id="PTHR10758">
    <property type="entry name" value="26S PROTEASOME NON-ATPASE REGULATORY SUBUNIT 3/COP9 SIGNALOSOME COMPLEX SUBUNIT 3"/>
    <property type="match status" value="1"/>
</dbReference>
<evidence type="ECO:0000256" key="3">
    <source>
        <dbReference type="ARBA" id="ARBA00057191"/>
    </source>
</evidence>
<feature type="region of interest" description="Disordered" evidence="8">
    <location>
        <begin position="1"/>
        <end position="27"/>
    </location>
</feature>
<feature type="domain" description="PCI" evidence="9">
    <location>
        <begin position="248"/>
        <end position="427"/>
    </location>
</feature>
<dbReference type="EMBL" id="JH431739">
    <property type="status" value="NOT_ANNOTATED_CDS"/>
    <property type="molecule type" value="Genomic_DNA"/>
</dbReference>
<dbReference type="GO" id="GO:0030234">
    <property type="term" value="F:enzyme regulator activity"/>
    <property type="evidence" value="ECO:0007669"/>
    <property type="project" value="InterPro"/>
</dbReference>
<comment type="similarity">
    <text evidence="1">Belongs to the proteasome subunit S3 family.</text>
</comment>
<keyword evidence="2" id="KW-0647">Proteasome</keyword>
<evidence type="ECO:0000256" key="8">
    <source>
        <dbReference type="SAM" id="MobiDB-lite"/>
    </source>
</evidence>
<dbReference type="Proteomes" id="UP000014500">
    <property type="component" value="Unassembled WGS sequence"/>
</dbReference>
<reference evidence="10" key="2">
    <citation type="submission" date="2015-02" db="UniProtKB">
        <authorList>
            <consortium name="EnsemblMetazoa"/>
        </authorList>
    </citation>
    <scope>IDENTIFICATION</scope>
</reference>
<dbReference type="SUPFAM" id="SSF46785">
    <property type="entry name" value="Winged helix' DNA-binding domain"/>
    <property type="match status" value="1"/>
</dbReference>
<evidence type="ECO:0000256" key="6">
    <source>
        <dbReference type="ARBA" id="ARBA00075103"/>
    </source>
</evidence>
<dbReference type="InterPro" id="IPR000717">
    <property type="entry name" value="PCI_dom"/>
</dbReference>
<organism evidence="10 11">
    <name type="scientific">Strigamia maritima</name>
    <name type="common">European centipede</name>
    <name type="synonym">Geophilus maritimus</name>
    <dbReference type="NCBI Taxonomy" id="126957"/>
    <lineage>
        <taxon>Eukaryota</taxon>
        <taxon>Metazoa</taxon>
        <taxon>Ecdysozoa</taxon>
        <taxon>Arthropoda</taxon>
        <taxon>Myriapoda</taxon>
        <taxon>Chilopoda</taxon>
        <taxon>Pleurostigmophora</taxon>
        <taxon>Geophilomorpha</taxon>
        <taxon>Linotaeniidae</taxon>
        <taxon>Strigamia</taxon>
    </lineage>
</organism>
<protein>
    <recommendedName>
        <fullName evidence="5">Probable 26S proteasome non-ATPase regulatory subunit 3</fullName>
    </recommendedName>
    <alternativeName>
        <fullName evidence="6">26S proteasome regulatory subunit RPN3</fullName>
    </alternativeName>
    <alternativeName>
        <fullName evidence="7">Diphenol oxidase A2 component</fullName>
    </alternativeName>
</protein>
<sequence length="526" mass="60357">MVADQTPMDVDKSADSPVGDGDNNKPDLDLLTVEDVKEHARHIEKAVITKEPRFMLRVLRTLVSTRKKLNNNVLRKIIFGFYTHSVKDRDALVSFLDDPMETDAVSSSFRIRSGKTAAAPLLPEIDVYIHLLVLLHLLDTGKEAQSVRCSDALIVKLQNYNRRTIDLLAAKCYFYYSRSYEQVNQLSKIRSFLHSQLRTATLRNDFEGQAVILNCLLRNYLHYNLYDQADKLVSKSVFPETASNNEWARFLYYLGRIKAIQLEYSEAHKNLLQAIRKAPQLTAVGFKQTVHKLAITVELLLGDIPDKSLFRQPTLRRALQPYFQLTQAVRMGDLKRFSDVLQTYGNQFQSDHTFTLILRLHHNVIKTGIRMINLSYSRISLADIAHKLQLDSPEDAEFIIAKAIKDGVIEAIVDHEKGYMQSKENIDVYCTREPQAAFHQRISFCLNIHNQSVKVSLIQQLKFEFEMTKQMWRDSECACKSVVTEFEIGSIVREINNISGGFLLLAVYRAMRFPPKSYNKDLESAE</sequence>
<evidence type="ECO:0000256" key="4">
    <source>
        <dbReference type="ARBA" id="ARBA00064121"/>
    </source>
</evidence>
<dbReference type="HOGENOM" id="CLU_019858_1_2_1"/>
<comment type="function">
    <text evidence="3">Acts as a regulatory subunit of the 26 proteasome which is involved in the ATP-dependent degradation of ubiquitinated proteins.</text>
</comment>
<dbReference type="InterPro" id="IPR013586">
    <property type="entry name" value="PSMD3_C"/>
</dbReference>
<dbReference type="InterPro" id="IPR036390">
    <property type="entry name" value="WH_DNA-bd_sf"/>
</dbReference>
<dbReference type="PROSITE" id="PS50250">
    <property type="entry name" value="PCI"/>
    <property type="match status" value="1"/>
</dbReference>
<dbReference type="GO" id="GO:0006511">
    <property type="term" value="P:ubiquitin-dependent protein catabolic process"/>
    <property type="evidence" value="ECO:0007669"/>
    <property type="project" value="TreeGrafter"/>
</dbReference>
<dbReference type="Pfam" id="PF08375">
    <property type="entry name" value="Rpn3_C"/>
    <property type="match status" value="1"/>
</dbReference>
<dbReference type="InterPro" id="IPR057985">
    <property type="entry name" value="TPR_PSMD3_N"/>
</dbReference>
<dbReference type="OMA" id="AKVYFYF"/>
<evidence type="ECO:0000256" key="7">
    <source>
        <dbReference type="ARBA" id="ARBA00079137"/>
    </source>
</evidence>
<dbReference type="PhylomeDB" id="T1J0N2"/>
<evidence type="ECO:0000256" key="1">
    <source>
        <dbReference type="ARBA" id="ARBA00007912"/>
    </source>
</evidence>
<accession>T1J0N2</accession>
<evidence type="ECO:0000313" key="11">
    <source>
        <dbReference type="Proteomes" id="UP000014500"/>
    </source>
</evidence>
<dbReference type="InterPro" id="IPR050756">
    <property type="entry name" value="CSN3"/>
</dbReference>
<dbReference type="Pfam" id="PF01399">
    <property type="entry name" value="PCI"/>
    <property type="match status" value="1"/>
</dbReference>
<keyword evidence="11" id="KW-1185">Reference proteome</keyword>
<dbReference type="Pfam" id="PF25573">
    <property type="entry name" value="TPR_PSMD3_N"/>
    <property type="match status" value="1"/>
</dbReference>
<evidence type="ECO:0000313" key="10">
    <source>
        <dbReference type="EnsemblMetazoa" id="SMAR007086-PA"/>
    </source>
</evidence>
<proteinExistence type="inferred from homology"/>
<evidence type="ECO:0000256" key="5">
    <source>
        <dbReference type="ARBA" id="ARBA00067713"/>
    </source>
</evidence>
<name>T1J0N2_STRMM</name>
<reference evidence="11" key="1">
    <citation type="submission" date="2011-05" db="EMBL/GenBank/DDBJ databases">
        <authorList>
            <person name="Richards S.R."/>
            <person name="Qu J."/>
            <person name="Jiang H."/>
            <person name="Jhangiani S.N."/>
            <person name="Agravi P."/>
            <person name="Goodspeed R."/>
            <person name="Gross S."/>
            <person name="Mandapat C."/>
            <person name="Jackson L."/>
            <person name="Mathew T."/>
            <person name="Pu L."/>
            <person name="Thornton R."/>
            <person name="Saada N."/>
            <person name="Wilczek-Boney K.B."/>
            <person name="Lee S."/>
            <person name="Kovar C."/>
            <person name="Wu Y."/>
            <person name="Scherer S.E."/>
            <person name="Worley K.C."/>
            <person name="Muzny D.M."/>
            <person name="Gibbs R."/>
        </authorList>
    </citation>
    <scope>NUCLEOTIDE SEQUENCE</scope>
    <source>
        <strain evidence="11">Brora</strain>
    </source>
</reference>
<dbReference type="STRING" id="126957.T1J0N2"/>
<evidence type="ECO:0000259" key="9">
    <source>
        <dbReference type="PROSITE" id="PS50250"/>
    </source>
</evidence>
<dbReference type="eggNOG" id="KOG2581">
    <property type="taxonomic scope" value="Eukaryota"/>
</dbReference>
<dbReference type="FunFam" id="1.25.40.570:FF:000009">
    <property type="entry name" value="26S proteasome non-ATPase regulatory subunit 3"/>
    <property type="match status" value="1"/>
</dbReference>
<dbReference type="PANTHER" id="PTHR10758:SF2">
    <property type="entry name" value="26S PROTEASOME NON-ATPASE REGULATORY SUBUNIT 3"/>
    <property type="match status" value="1"/>
</dbReference>
<dbReference type="SMART" id="SM00753">
    <property type="entry name" value="PAM"/>
    <property type="match status" value="1"/>
</dbReference>
<comment type="subunit">
    <text evidence="4">The 26S proteasome is composed of a core protease, known as the 20S proteasome, capped at one or both ends by the 19S regulatory complex (RC). The RC is composed of at least 18 different subunits in two subcomplexes, the base and the lid, which form the portions proximal and distal to the 20S proteolytic core, respectively.</text>
</comment>
<dbReference type="GO" id="GO:0008541">
    <property type="term" value="C:proteasome regulatory particle, lid subcomplex"/>
    <property type="evidence" value="ECO:0007669"/>
    <property type="project" value="TreeGrafter"/>
</dbReference>